<dbReference type="AlphaFoldDB" id="A0A0H3LXE2"/>
<evidence type="ECO:0000313" key="3">
    <source>
        <dbReference type="Proteomes" id="UP000000421"/>
    </source>
</evidence>
<dbReference type="PROSITE" id="PS51257">
    <property type="entry name" value="PROKAR_LIPOPROTEIN"/>
    <property type="match status" value="1"/>
</dbReference>
<dbReference type="RefSeq" id="WP_011180209.1">
    <property type="nucleotide sequence ID" value="NC_005956.1"/>
</dbReference>
<gene>
    <name evidence="2" type="ordered locus">BH02590</name>
</gene>
<dbReference type="Proteomes" id="UP000000421">
    <property type="component" value="Chromosome"/>
</dbReference>
<organism evidence="2 3">
    <name type="scientific">Bartonella henselae (strain ATCC 49882 / DSM 28221 / CCUG 30454 / Houston 1)</name>
    <name type="common">Rochalimaea henselae</name>
    <dbReference type="NCBI Taxonomy" id="283166"/>
    <lineage>
        <taxon>Bacteria</taxon>
        <taxon>Pseudomonadati</taxon>
        <taxon>Pseudomonadota</taxon>
        <taxon>Alphaproteobacteria</taxon>
        <taxon>Hyphomicrobiales</taxon>
        <taxon>Bartonellaceae</taxon>
        <taxon>Bartonella</taxon>
    </lineage>
</organism>
<dbReference type="GeneID" id="92984927"/>
<keyword evidence="3" id="KW-1185">Reference proteome</keyword>
<dbReference type="OrthoDB" id="7835439at2"/>
<sequence>MKKREVKIFSTSMLGVYLILTGCSAPTYGTGKPASLQFFEDVANITSLTPTNNNSQLVMKPHPKLVMPSSSALRFLPPPQQDVAQESSFNGKATLNQHTGSGKVFGFPKKVSSMNGDIDSSKSVSRLSTKQRYEYLRLQRAQVGSAQYRQYLTEPPLSYRQPARIAPVGQQDKDEVEALKERERKNTSKMRSDKKSL</sequence>
<dbReference type="eggNOG" id="ENOG50338NR">
    <property type="taxonomic scope" value="Bacteria"/>
</dbReference>
<accession>A0A0K8IYF2</accession>
<protein>
    <recommendedName>
        <fullName evidence="4">Lipoprotein</fullName>
    </recommendedName>
</protein>
<dbReference type="KEGG" id="bhe:BH02590"/>
<reference evidence="2 3" key="1">
    <citation type="journal article" date="2004" name="Proc. Natl. Acad. Sci. U.S.A.">
        <title>The louse-borne human pathogen Bartonella quintana is a genomic derivative of the zoonotic agent Bartonella henselae.</title>
        <authorList>
            <person name="Alsmark U.C.M."/>
            <person name="Frank A.C."/>
            <person name="Karlberg E.O."/>
            <person name="Legault B.-A."/>
            <person name="Ardell D.H."/>
            <person name="Canbaeck B."/>
            <person name="Eriksson A.-S."/>
            <person name="Naeslund A.K."/>
            <person name="Handley S.A."/>
            <person name="Huvet M."/>
            <person name="La Scola B."/>
            <person name="Holmberg M."/>
            <person name="Andersson S.G.E."/>
        </authorList>
    </citation>
    <scope>NUCLEOTIDE SEQUENCE [LARGE SCALE GENOMIC DNA]</scope>
    <source>
        <strain evidence="3">ATCC 49882 / DSM 28221 / CCUG 30454 / Houston 1</strain>
    </source>
</reference>
<evidence type="ECO:0000313" key="2">
    <source>
        <dbReference type="EMBL" id="CAF27071.1"/>
    </source>
</evidence>
<name>A0A0H3LXE2_BARHE</name>
<dbReference type="EMBL" id="BX897699">
    <property type="protein sequence ID" value="CAF27071.1"/>
    <property type="molecule type" value="Genomic_DNA"/>
</dbReference>
<feature type="compositionally biased region" description="Basic and acidic residues" evidence="1">
    <location>
        <begin position="171"/>
        <end position="197"/>
    </location>
</feature>
<accession>A0A0H3LXE2</accession>
<proteinExistence type="predicted"/>
<evidence type="ECO:0008006" key="4">
    <source>
        <dbReference type="Google" id="ProtNLM"/>
    </source>
</evidence>
<dbReference type="EnsemblBacteria" id="CAF27071">
    <property type="protein sequence ID" value="CAF27071"/>
    <property type="gene ID" value="BH02590"/>
</dbReference>
<evidence type="ECO:0000256" key="1">
    <source>
        <dbReference type="SAM" id="MobiDB-lite"/>
    </source>
</evidence>
<dbReference type="PaxDb" id="283166-BH02590"/>
<feature type="region of interest" description="Disordered" evidence="1">
    <location>
        <begin position="157"/>
        <end position="197"/>
    </location>
</feature>